<protein>
    <submittedName>
        <fullName evidence="1">Uncharacterized protein</fullName>
    </submittedName>
</protein>
<comment type="caution">
    <text evidence="1">The sequence shown here is derived from an EMBL/GenBank/DDBJ whole genome shotgun (WGS) entry which is preliminary data.</text>
</comment>
<gene>
    <name evidence="1" type="ORF">GON03_10155</name>
</gene>
<evidence type="ECO:0000313" key="2">
    <source>
        <dbReference type="Proteomes" id="UP000473525"/>
    </source>
</evidence>
<reference evidence="1 2" key="1">
    <citation type="submission" date="2019-12" db="EMBL/GenBank/DDBJ databases">
        <authorList>
            <person name="Huq M.A."/>
        </authorList>
    </citation>
    <scope>NUCLEOTIDE SEQUENCE [LARGE SCALE GENOMIC DNA]</scope>
    <source>
        <strain evidence="1 2">MAH-18</strain>
    </source>
</reference>
<organism evidence="1 2">
    <name type="scientific">Nocardioides agri</name>
    <dbReference type="NCBI Taxonomy" id="2682843"/>
    <lineage>
        <taxon>Bacteria</taxon>
        <taxon>Bacillati</taxon>
        <taxon>Actinomycetota</taxon>
        <taxon>Actinomycetes</taxon>
        <taxon>Propionibacteriales</taxon>
        <taxon>Nocardioidaceae</taxon>
        <taxon>Nocardioides</taxon>
    </lineage>
</organism>
<dbReference type="RefSeq" id="WP_157342255.1">
    <property type="nucleotide sequence ID" value="NZ_WSEK01000004.1"/>
</dbReference>
<dbReference type="Proteomes" id="UP000473525">
    <property type="component" value="Unassembled WGS sequence"/>
</dbReference>
<proteinExistence type="predicted"/>
<accession>A0A6L6XRV8</accession>
<keyword evidence="2" id="KW-1185">Reference proteome</keyword>
<sequence>MSIDIAEFIDAEVERSVREDRARERREARRPLPWQEWLRHPIERARPEEPRR</sequence>
<name>A0A6L6XRV8_9ACTN</name>
<dbReference type="EMBL" id="WSEK01000004">
    <property type="protein sequence ID" value="MVQ49542.1"/>
    <property type="molecule type" value="Genomic_DNA"/>
</dbReference>
<evidence type="ECO:0000313" key="1">
    <source>
        <dbReference type="EMBL" id="MVQ49542.1"/>
    </source>
</evidence>
<dbReference type="AlphaFoldDB" id="A0A6L6XRV8"/>